<dbReference type="EMBL" id="BQXY01000001">
    <property type="protein sequence ID" value="GKU24377.1"/>
    <property type="molecule type" value="Genomic_DNA"/>
</dbReference>
<dbReference type="Proteomes" id="UP001057868">
    <property type="component" value="Unassembled WGS sequence"/>
</dbReference>
<sequence length="131" mass="14457">MVKLTYKNGLLYTNLLLCHDGKEVLVEDIIIDTGAFHTILSPVFLEELDTEVALDDEIVNAYGLGGGICSSLRKRIDKISFGNISIDNVRVDFGEIDPKDRINGLLGLDLLKASKVIIDVVEDKIVLKNDI</sequence>
<dbReference type="SUPFAM" id="SSF50630">
    <property type="entry name" value="Acid proteases"/>
    <property type="match status" value="1"/>
</dbReference>
<name>A0A9W6DA22_9CLOT</name>
<dbReference type="RefSeq" id="WP_261851384.1">
    <property type="nucleotide sequence ID" value="NZ_BQXY01000001.1"/>
</dbReference>
<keyword evidence="2" id="KW-1185">Reference proteome</keyword>
<dbReference type="Pfam" id="PF13650">
    <property type="entry name" value="Asp_protease_2"/>
    <property type="match status" value="1"/>
</dbReference>
<accession>A0A9W6DA22</accession>
<evidence type="ECO:0000313" key="1">
    <source>
        <dbReference type="EMBL" id="GKU24377.1"/>
    </source>
</evidence>
<organism evidence="1 2">
    <name type="scientific">Clostridium folliculivorans</name>
    <dbReference type="NCBI Taxonomy" id="2886038"/>
    <lineage>
        <taxon>Bacteria</taxon>
        <taxon>Bacillati</taxon>
        <taxon>Bacillota</taxon>
        <taxon>Clostridia</taxon>
        <taxon>Eubacteriales</taxon>
        <taxon>Clostridiaceae</taxon>
        <taxon>Clostridium</taxon>
    </lineage>
</organism>
<dbReference type="Gene3D" id="2.40.70.10">
    <property type="entry name" value="Acid Proteases"/>
    <property type="match status" value="1"/>
</dbReference>
<protein>
    <recommendedName>
        <fullName evidence="3">Aspartyl protease</fullName>
    </recommendedName>
</protein>
<dbReference type="AlphaFoldDB" id="A0A9W6DA22"/>
<gene>
    <name evidence="1" type="ORF">CFOLD11_12030</name>
</gene>
<dbReference type="InterPro" id="IPR021109">
    <property type="entry name" value="Peptidase_aspartic_dom_sf"/>
</dbReference>
<proteinExistence type="predicted"/>
<evidence type="ECO:0008006" key="3">
    <source>
        <dbReference type="Google" id="ProtNLM"/>
    </source>
</evidence>
<reference evidence="1" key="1">
    <citation type="journal article" date="2023" name="Int. J. Syst. Evol. Microbiol.">
        <title>&lt;i&gt;Clostridium folliculivorans&lt;/i&gt; sp. nov., isolated from soil samples of an organic paddy in Japan.</title>
        <authorList>
            <person name="Tazawa J."/>
            <person name="Kobayashi H."/>
            <person name="Tanizawa Y."/>
            <person name="Uchino A."/>
            <person name="Tanaka F."/>
            <person name="Urashima Y."/>
            <person name="Miura S."/>
            <person name="Sakamoto M."/>
            <person name="Ohkuma M."/>
            <person name="Tohno M."/>
        </authorList>
    </citation>
    <scope>NUCLEOTIDE SEQUENCE</scope>
    <source>
        <strain evidence="1">D1-1</strain>
    </source>
</reference>
<evidence type="ECO:0000313" key="2">
    <source>
        <dbReference type="Proteomes" id="UP001057868"/>
    </source>
</evidence>
<comment type="caution">
    <text evidence="1">The sequence shown here is derived from an EMBL/GenBank/DDBJ whole genome shotgun (WGS) entry which is preliminary data.</text>
</comment>